<evidence type="ECO:0000313" key="2">
    <source>
        <dbReference type="EMBL" id="PIS06564.1"/>
    </source>
</evidence>
<dbReference type="AlphaFoldDB" id="A0A2H0W5F1"/>
<dbReference type="InterPro" id="IPR036597">
    <property type="entry name" value="Fido-like_dom_sf"/>
</dbReference>
<dbReference type="NCBIfam" id="TIGR01550">
    <property type="entry name" value="DOC_P1"/>
    <property type="match status" value="1"/>
</dbReference>
<organism evidence="2 3">
    <name type="scientific">Candidatus Buchananbacteria bacterium CG10_big_fil_rev_8_21_14_0_10_33_19</name>
    <dbReference type="NCBI Taxonomy" id="1974525"/>
    <lineage>
        <taxon>Bacteria</taxon>
        <taxon>Candidatus Buchananiibacteriota</taxon>
    </lineage>
</organism>
<accession>A0A2H0W5F1</accession>
<dbReference type="Gene3D" id="1.20.120.1870">
    <property type="entry name" value="Fic/DOC protein, Fido domain"/>
    <property type="match status" value="1"/>
</dbReference>
<reference evidence="3" key="1">
    <citation type="submission" date="2017-09" db="EMBL/GenBank/DDBJ databases">
        <title>Depth-based differentiation of microbial function through sediment-hosted aquifers and enrichment of novel symbionts in the deep terrestrial subsurface.</title>
        <authorList>
            <person name="Probst A.J."/>
            <person name="Ladd B."/>
            <person name="Jarett J.K."/>
            <person name="Geller-Mcgrath D.E."/>
            <person name="Sieber C.M.K."/>
            <person name="Emerson J.B."/>
            <person name="Anantharaman K."/>
            <person name="Thomas B.C."/>
            <person name="Malmstrom R."/>
            <person name="Stieglmeier M."/>
            <person name="Klingl A."/>
            <person name="Woyke T."/>
            <person name="Ryan C.M."/>
            <person name="Banfield J.F."/>
        </authorList>
    </citation>
    <scope>NUCLEOTIDE SEQUENCE [LARGE SCALE GENOMIC DNA]</scope>
</reference>
<dbReference type="Proteomes" id="UP000229056">
    <property type="component" value="Unassembled WGS sequence"/>
</dbReference>
<dbReference type="InterPro" id="IPR053737">
    <property type="entry name" value="Type_II_TA_Toxin"/>
</dbReference>
<evidence type="ECO:0000259" key="1">
    <source>
        <dbReference type="PROSITE" id="PS51459"/>
    </source>
</evidence>
<dbReference type="InterPro" id="IPR003812">
    <property type="entry name" value="Fido"/>
</dbReference>
<protein>
    <recommendedName>
        <fullName evidence="1">Fido domain-containing protein</fullName>
    </recommendedName>
</protein>
<dbReference type="InterPro" id="IPR006440">
    <property type="entry name" value="Doc"/>
</dbReference>
<dbReference type="Pfam" id="PF02661">
    <property type="entry name" value="Fic"/>
    <property type="match status" value="1"/>
</dbReference>
<feature type="domain" description="Fido" evidence="1">
    <location>
        <begin position="1"/>
        <end position="135"/>
    </location>
</feature>
<gene>
    <name evidence="2" type="ORF">COT80_00015</name>
</gene>
<dbReference type="PROSITE" id="PS51459">
    <property type="entry name" value="FIDO"/>
    <property type="match status" value="1"/>
</dbReference>
<dbReference type="EMBL" id="PEZY01000001">
    <property type="protein sequence ID" value="PIS06564.1"/>
    <property type="molecule type" value="Genomic_DNA"/>
</dbReference>
<sequence>MKVNQLTIAEVNYTAHRLAQEWMDWNEPIPEFNTRFQGVLERCIATPFQSFASKDLYKGLIGKAAILFYLMIKNHPFQNGNKRIALTTMMVFLYKNKKWLKVDNQEFYNFAKWVAESNPKLRKETVAAIESFIKTYIEDLPKQ</sequence>
<dbReference type="GO" id="GO:0016301">
    <property type="term" value="F:kinase activity"/>
    <property type="evidence" value="ECO:0007669"/>
    <property type="project" value="InterPro"/>
</dbReference>
<proteinExistence type="predicted"/>
<comment type="caution">
    <text evidence="2">The sequence shown here is derived from an EMBL/GenBank/DDBJ whole genome shotgun (WGS) entry which is preliminary data.</text>
</comment>
<evidence type="ECO:0000313" key="3">
    <source>
        <dbReference type="Proteomes" id="UP000229056"/>
    </source>
</evidence>
<name>A0A2H0W5F1_9BACT</name>
<dbReference type="SUPFAM" id="SSF140931">
    <property type="entry name" value="Fic-like"/>
    <property type="match status" value="1"/>
</dbReference>